<keyword evidence="2 6" id="KW-0479">Metal-binding</keyword>
<protein>
    <submittedName>
        <fullName evidence="8">Alcohol dehydrogenase zinc-binding domain-containing protein</fullName>
    </submittedName>
</protein>
<dbReference type="Gene3D" id="3.40.50.720">
    <property type="entry name" value="NAD(P)-binding Rossmann-like Domain"/>
    <property type="match status" value="1"/>
</dbReference>
<dbReference type="InterPro" id="IPR011032">
    <property type="entry name" value="GroES-like_sf"/>
</dbReference>
<feature type="domain" description="Enoyl reductase (ER)" evidence="7">
    <location>
        <begin position="14"/>
        <end position="366"/>
    </location>
</feature>
<sequence>MTQQARAVLCREVGKPVVVETVSVDAPQRGEVMIKLAACGVCHSDLSVTTGTLPLPPPVVLGHEGAGSIVAVGEGVSSFALGDHVVSSFVSMCGKCRYCQTGRPQLCDQAAKAGFTLPDGTTRFKDAAGKPLNIFSGCGVMAEYATLHVDNVIKIDAAVPLDKAALIGCGVMTGVGAAVNTAKVEPGSATVVFGCGGVGLNAIQGCAIAGARIIVAVDTSDAKLEMAKQFGATHTVNPKNEENIVKALKKLTEGGADYAFECVGFGEIAAQAYGCLRKGGTAVVVGVAGPKDTTTIRTATLTFEEKTLKGSYFGSARPQQDFPRLIGLYRSGRLKLDELITRTYSVEEAPQAFADLAEGRNARGVILF</sequence>
<accession>W0SH82</accession>
<dbReference type="InterPro" id="IPR013149">
    <property type="entry name" value="ADH-like_C"/>
</dbReference>
<name>W0SH82_9PROT</name>
<dbReference type="AlphaFoldDB" id="W0SH82"/>
<dbReference type="HOGENOM" id="CLU_026673_14_1_4"/>
<dbReference type="SUPFAM" id="SSF51735">
    <property type="entry name" value="NAD(P)-binding Rossmann-fold domains"/>
    <property type="match status" value="1"/>
</dbReference>
<dbReference type="Proteomes" id="UP000031637">
    <property type="component" value="Chromosome"/>
</dbReference>
<dbReference type="InterPro" id="IPR013154">
    <property type="entry name" value="ADH-like_N"/>
</dbReference>
<dbReference type="STRING" id="1223802.SUTH_02341"/>
<dbReference type="GO" id="GO:0005829">
    <property type="term" value="C:cytosol"/>
    <property type="evidence" value="ECO:0007669"/>
    <property type="project" value="TreeGrafter"/>
</dbReference>
<evidence type="ECO:0000256" key="2">
    <source>
        <dbReference type="ARBA" id="ARBA00022723"/>
    </source>
</evidence>
<dbReference type="EMBL" id="AP012547">
    <property type="protein sequence ID" value="BAO30130.1"/>
    <property type="molecule type" value="Genomic_DNA"/>
</dbReference>
<dbReference type="InterPro" id="IPR002328">
    <property type="entry name" value="ADH_Zn_CS"/>
</dbReference>
<dbReference type="PANTHER" id="PTHR43880">
    <property type="entry name" value="ALCOHOL DEHYDROGENASE"/>
    <property type="match status" value="1"/>
</dbReference>
<dbReference type="OrthoDB" id="9770544at2"/>
<dbReference type="FunFam" id="3.40.50.720:FF:000003">
    <property type="entry name" value="S-(hydroxymethyl)glutathione dehydrogenase"/>
    <property type="match status" value="1"/>
</dbReference>
<keyword evidence="5" id="KW-0520">NAD</keyword>
<dbReference type="SMART" id="SM00829">
    <property type="entry name" value="PKS_ER"/>
    <property type="match status" value="1"/>
</dbReference>
<dbReference type="InterPro" id="IPR036291">
    <property type="entry name" value="NAD(P)-bd_dom_sf"/>
</dbReference>
<dbReference type="PROSITE" id="PS00059">
    <property type="entry name" value="ADH_ZINC"/>
    <property type="match status" value="1"/>
</dbReference>
<dbReference type="CDD" id="cd08279">
    <property type="entry name" value="Zn_ADH_class_III"/>
    <property type="match status" value="1"/>
</dbReference>
<evidence type="ECO:0000313" key="8">
    <source>
        <dbReference type="EMBL" id="BAO30130.1"/>
    </source>
</evidence>
<evidence type="ECO:0000256" key="4">
    <source>
        <dbReference type="ARBA" id="ARBA00023002"/>
    </source>
</evidence>
<evidence type="ECO:0000256" key="3">
    <source>
        <dbReference type="ARBA" id="ARBA00022833"/>
    </source>
</evidence>
<dbReference type="Pfam" id="PF08240">
    <property type="entry name" value="ADH_N"/>
    <property type="match status" value="1"/>
</dbReference>
<proteinExistence type="inferred from homology"/>
<organism evidence="8 9">
    <name type="scientific">Sulfuritalea hydrogenivorans sk43H</name>
    <dbReference type="NCBI Taxonomy" id="1223802"/>
    <lineage>
        <taxon>Bacteria</taxon>
        <taxon>Pseudomonadati</taxon>
        <taxon>Pseudomonadota</taxon>
        <taxon>Betaproteobacteria</taxon>
        <taxon>Nitrosomonadales</taxon>
        <taxon>Sterolibacteriaceae</taxon>
        <taxon>Sulfuritalea</taxon>
    </lineage>
</organism>
<dbReference type="GO" id="GO:0046294">
    <property type="term" value="P:formaldehyde catabolic process"/>
    <property type="evidence" value="ECO:0007669"/>
    <property type="project" value="TreeGrafter"/>
</dbReference>
<dbReference type="RefSeq" id="WP_041099430.1">
    <property type="nucleotide sequence ID" value="NZ_AP012547.1"/>
</dbReference>
<evidence type="ECO:0000259" key="7">
    <source>
        <dbReference type="SMART" id="SM00829"/>
    </source>
</evidence>
<dbReference type="PANTHER" id="PTHR43880:SF12">
    <property type="entry name" value="ALCOHOL DEHYDROGENASE CLASS-3"/>
    <property type="match status" value="1"/>
</dbReference>
<gene>
    <name evidence="8" type="ORF">SUTH_02341</name>
</gene>
<keyword evidence="4" id="KW-0560">Oxidoreductase</keyword>
<dbReference type="InterPro" id="IPR020843">
    <property type="entry name" value="ER"/>
</dbReference>
<comment type="similarity">
    <text evidence="6">Belongs to the zinc-containing alcohol dehydrogenase family.</text>
</comment>
<evidence type="ECO:0000256" key="5">
    <source>
        <dbReference type="ARBA" id="ARBA00023027"/>
    </source>
</evidence>
<reference evidence="8 9" key="1">
    <citation type="journal article" date="2014" name="Syst. Appl. Microbiol.">
        <title>Complete genomes of freshwater sulfur oxidizers Sulfuricella denitrificans skB26 and Sulfuritalea hydrogenivorans sk43H: genetic insights into the sulfur oxidation pathway of betaproteobacteria.</title>
        <authorList>
            <person name="Watanabe T."/>
            <person name="Kojima H."/>
            <person name="Fukui M."/>
        </authorList>
    </citation>
    <scope>NUCLEOTIDE SEQUENCE [LARGE SCALE GENOMIC DNA]</scope>
    <source>
        <strain evidence="8">DSM22779</strain>
    </source>
</reference>
<keyword evidence="3 6" id="KW-0862">Zinc</keyword>
<dbReference type="Gene3D" id="3.90.180.10">
    <property type="entry name" value="Medium-chain alcohol dehydrogenases, catalytic domain"/>
    <property type="match status" value="1"/>
</dbReference>
<dbReference type="KEGG" id="shd:SUTH_02341"/>
<evidence type="ECO:0000256" key="1">
    <source>
        <dbReference type="ARBA" id="ARBA00001947"/>
    </source>
</evidence>
<dbReference type="SUPFAM" id="SSF50129">
    <property type="entry name" value="GroES-like"/>
    <property type="match status" value="2"/>
</dbReference>
<dbReference type="GO" id="GO:0008270">
    <property type="term" value="F:zinc ion binding"/>
    <property type="evidence" value="ECO:0007669"/>
    <property type="project" value="InterPro"/>
</dbReference>
<dbReference type="Pfam" id="PF00107">
    <property type="entry name" value="ADH_zinc_N"/>
    <property type="match status" value="1"/>
</dbReference>
<dbReference type="GO" id="GO:0051903">
    <property type="term" value="F:S-(hydroxymethyl)glutathione dehydrogenase [NAD(P)+] activity"/>
    <property type="evidence" value="ECO:0007669"/>
    <property type="project" value="TreeGrafter"/>
</dbReference>
<evidence type="ECO:0000313" key="9">
    <source>
        <dbReference type="Proteomes" id="UP000031637"/>
    </source>
</evidence>
<evidence type="ECO:0000256" key="6">
    <source>
        <dbReference type="RuleBase" id="RU361277"/>
    </source>
</evidence>
<keyword evidence="9" id="KW-1185">Reference proteome</keyword>
<comment type="cofactor">
    <cofactor evidence="1 6">
        <name>Zn(2+)</name>
        <dbReference type="ChEBI" id="CHEBI:29105"/>
    </cofactor>
</comment>